<proteinExistence type="predicted"/>
<accession>A0A0E0D243</accession>
<dbReference type="Proteomes" id="UP000008021">
    <property type="component" value="Chromosome 3"/>
</dbReference>
<evidence type="ECO:0000313" key="2">
    <source>
        <dbReference type="EnsemblPlants" id="OMERI03G19420.1"/>
    </source>
</evidence>
<evidence type="ECO:0000313" key="3">
    <source>
        <dbReference type="Proteomes" id="UP000008021"/>
    </source>
</evidence>
<dbReference type="HOGENOM" id="CLU_2816749_0_0_1"/>
<reference evidence="2" key="2">
    <citation type="submission" date="2018-05" db="EMBL/GenBank/DDBJ databases">
        <title>OmerRS3 (Oryza meridionalis Reference Sequence Version 3).</title>
        <authorList>
            <person name="Zhang J."/>
            <person name="Kudrna D."/>
            <person name="Lee S."/>
            <person name="Talag J."/>
            <person name="Welchert J."/>
            <person name="Wing R.A."/>
        </authorList>
    </citation>
    <scope>NUCLEOTIDE SEQUENCE [LARGE SCALE GENOMIC DNA]</scope>
    <source>
        <strain evidence="2">cv. OR44</strain>
    </source>
</reference>
<keyword evidence="1" id="KW-0732">Signal</keyword>
<reference evidence="2" key="1">
    <citation type="submission" date="2015-04" db="UniProtKB">
        <authorList>
            <consortium name="EnsemblPlants"/>
        </authorList>
    </citation>
    <scope>IDENTIFICATION</scope>
</reference>
<organism evidence="2">
    <name type="scientific">Oryza meridionalis</name>
    <dbReference type="NCBI Taxonomy" id="40149"/>
    <lineage>
        <taxon>Eukaryota</taxon>
        <taxon>Viridiplantae</taxon>
        <taxon>Streptophyta</taxon>
        <taxon>Embryophyta</taxon>
        <taxon>Tracheophyta</taxon>
        <taxon>Spermatophyta</taxon>
        <taxon>Magnoliopsida</taxon>
        <taxon>Liliopsida</taxon>
        <taxon>Poales</taxon>
        <taxon>Poaceae</taxon>
        <taxon>BOP clade</taxon>
        <taxon>Oryzoideae</taxon>
        <taxon>Oryzeae</taxon>
        <taxon>Oryzinae</taxon>
        <taxon>Oryza</taxon>
    </lineage>
</organism>
<feature type="signal peptide" evidence="1">
    <location>
        <begin position="1"/>
        <end position="21"/>
    </location>
</feature>
<dbReference type="AlphaFoldDB" id="A0A0E0D243"/>
<dbReference type="EnsemblPlants" id="OMERI03G19420.1">
    <property type="protein sequence ID" value="OMERI03G19420.1"/>
    <property type="gene ID" value="OMERI03G19420"/>
</dbReference>
<sequence length="67" mass="7452">MTMMRSLVRILIWIWSPPISAMMATSSLRAAHHHGSSQEFCKGTDLVCFCLILVTFFSGEKCLVSAC</sequence>
<evidence type="ECO:0008006" key="4">
    <source>
        <dbReference type="Google" id="ProtNLM"/>
    </source>
</evidence>
<feature type="chain" id="PRO_5002356621" description="Secreted protein" evidence="1">
    <location>
        <begin position="22"/>
        <end position="67"/>
    </location>
</feature>
<name>A0A0E0D243_9ORYZ</name>
<keyword evidence="3" id="KW-1185">Reference proteome</keyword>
<evidence type="ECO:0000256" key="1">
    <source>
        <dbReference type="SAM" id="SignalP"/>
    </source>
</evidence>
<dbReference type="Gramene" id="OMERI03G19420.1">
    <property type="protein sequence ID" value="OMERI03G19420.1"/>
    <property type="gene ID" value="OMERI03G19420"/>
</dbReference>
<protein>
    <recommendedName>
        <fullName evidence="4">Secreted protein</fullName>
    </recommendedName>
</protein>